<reference evidence="1 2" key="2">
    <citation type="submission" date="2018-11" db="EMBL/GenBank/DDBJ databases">
        <authorList>
            <consortium name="Pathogen Informatics"/>
        </authorList>
    </citation>
    <scope>NUCLEOTIDE SEQUENCE [LARGE SCALE GENOMIC DNA]</scope>
    <source>
        <strain evidence="1 2">Egypt</strain>
    </source>
</reference>
<proteinExistence type="predicted"/>
<gene>
    <name evidence="1" type="ORF">ECPE_LOCUS17406</name>
</gene>
<dbReference type="AlphaFoldDB" id="A0A183BDX1"/>
<accession>A0A183BDX1</accession>
<evidence type="ECO:0000313" key="2">
    <source>
        <dbReference type="Proteomes" id="UP000272942"/>
    </source>
</evidence>
<sequence length="88" mass="9878">MGNPRKLFHLIWGTGRKTLDVNETIYEANGLLIHNQQRRLERWVENFKTQFSWPQASASHSYSGARPMVCIVVSISACHVEGPGSIPG</sequence>
<keyword evidence="2" id="KW-1185">Reference proteome</keyword>
<evidence type="ECO:0000313" key="1">
    <source>
        <dbReference type="EMBL" id="VDP94697.1"/>
    </source>
</evidence>
<dbReference type="Proteomes" id="UP000272942">
    <property type="component" value="Unassembled WGS sequence"/>
</dbReference>
<name>A0A183BDX1_9TREM</name>
<organism evidence="3">
    <name type="scientific">Echinostoma caproni</name>
    <dbReference type="NCBI Taxonomy" id="27848"/>
    <lineage>
        <taxon>Eukaryota</taxon>
        <taxon>Metazoa</taxon>
        <taxon>Spiralia</taxon>
        <taxon>Lophotrochozoa</taxon>
        <taxon>Platyhelminthes</taxon>
        <taxon>Trematoda</taxon>
        <taxon>Digenea</taxon>
        <taxon>Plagiorchiida</taxon>
        <taxon>Echinostomata</taxon>
        <taxon>Echinostomatoidea</taxon>
        <taxon>Echinostomatidae</taxon>
        <taxon>Echinostoma</taxon>
    </lineage>
</organism>
<dbReference type="WBParaSite" id="ECPE_0001745101-mRNA-1">
    <property type="protein sequence ID" value="ECPE_0001745101-mRNA-1"/>
    <property type="gene ID" value="ECPE_0001745101"/>
</dbReference>
<reference evidence="3" key="1">
    <citation type="submission" date="2016-06" db="UniProtKB">
        <authorList>
            <consortium name="WormBaseParasite"/>
        </authorList>
    </citation>
    <scope>IDENTIFICATION</scope>
</reference>
<dbReference type="EMBL" id="UZAN01069158">
    <property type="protein sequence ID" value="VDP94697.1"/>
    <property type="molecule type" value="Genomic_DNA"/>
</dbReference>
<evidence type="ECO:0000313" key="3">
    <source>
        <dbReference type="WBParaSite" id="ECPE_0001745101-mRNA-1"/>
    </source>
</evidence>
<dbReference type="OrthoDB" id="6253503at2759"/>
<protein>
    <submittedName>
        <fullName evidence="1 3">Uncharacterized protein</fullName>
    </submittedName>
</protein>